<dbReference type="Proteomes" id="UP001060170">
    <property type="component" value="Chromosome 2"/>
</dbReference>
<reference evidence="2" key="1">
    <citation type="journal article" date="2018" name="BMC Genomics">
        <title>Genomic insights into host adaptation between the wheat stripe rust pathogen (Puccinia striiformis f. sp. tritici) and the barley stripe rust pathogen (Puccinia striiformis f. sp. hordei).</title>
        <authorList>
            <person name="Xia C."/>
            <person name="Wang M."/>
            <person name="Yin C."/>
            <person name="Cornejo O.E."/>
            <person name="Hulbert S.H."/>
            <person name="Chen X."/>
        </authorList>
    </citation>
    <scope>NUCLEOTIDE SEQUENCE [LARGE SCALE GENOMIC DNA]</scope>
    <source>
        <strain evidence="2">93-210</strain>
    </source>
</reference>
<gene>
    <name evidence="1" type="ORF">MJO28_002013</name>
</gene>
<accession>A0ACC0EWU1</accession>
<comment type="caution">
    <text evidence="1">The sequence shown here is derived from an EMBL/GenBank/DDBJ whole genome shotgun (WGS) entry which is preliminary data.</text>
</comment>
<evidence type="ECO:0000313" key="1">
    <source>
        <dbReference type="EMBL" id="KAI7961524.1"/>
    </source>
</evidence>
<sequence>MMFRPVLISSLAVASSAIFAAMIDQTVRTEVGRIESTGAIASMQPDEKIAGDREAERSETDHMHATTRYHTENGTKHQEATTERRKRGLLREDLQDLRRSYNDVHDENKKARWSHGLENPDQILDFINECQKNMEVFMKLKILELGKSILRVSNEKLLKLSLTVNSRSCEEPNFLSIFPHELSSEISKLAWKVFGDSIVNEIEKHLDYRMDSSQFQWHTVYMKEFTPKANNLYLMKSIDLLYKNSYVTEEALRNLFQNDKFLLLASAYNVWHLRSKAVVYQDSFLEITKSWCWQKGFKFLMILILLKQLISNEGLNKVEEMRLNFLVLTEQIICRGNVYRINFEEDSEWNIFLKSFSNIKYSRKLSDIDQSRITQNSKSSYDYNSIIHKSFNSEDFIRVDIRNIMIFLFSMLAEKNGQGLRLFDGLLAGKIIEFLYFVETNIYPGIIMETKNHIMETTKLGERPKQLGYLLNDNKSFMDWLYLISTSSRVLISIDSVEHYESFMCSGGEISKSEAVQIKSMYEELEREVYNLHVENLERYTKFQEIANGLYMGLIPSKLLRKSLTDASARIQNKYQRHQHLYNTLYHRIV</sequence>
<evidence type="ECO:0000313" key="2">
    <source>
        <dbReference type="Proteomes" id="UP001060170"/>
    </source>
</evidence>
<proteinExistence type="predicted"/>
<reference evidence="2" key="2">
    <citation type="journal article" date="2018" name="Mol. Plant Microbe Interact.">
        <title>Genome sequence resources for the wheat stripe rust pathogen (Puccinia striiformis f. sp. tritici) and the barley stripe rust pathogen (Puccinia striiformis f. sp. hordei).</title>
        <authorList>
            <person name="Xia C."/>
            <person name="Wang M."/>
            <person name="Yin C."/>
            <person name="Cornejo O.E."/>
            <person name="Hulbert S.H."/>
            <person name="Chen X."/>
        </authorList>
    </citation>
    <scope>NUCLEOTIDE SEQUENCE [LARGE SCALE GENOMIC DNA]</scope>
    <source>
        <strain evidence="2">93-210</strain>
    </source>
</reference>
<organism evidence="1 2">
    <name type="scientific">Puccinia striiformis f. sp. tritici</name>
    <dbReference type="NCBI Taxonomy" id="168172"/>
    <lineage>
        <taxon>Eukaryota</taxon>
        <taxon>Fungi</taxon>
        <taxon>Dikarya</taxon>
        <taxon>Basidiomycota</taxon>
        <taxon>Pucciniomycotina</taxon>
        <taxon>Pucciniomycetes</taxon>
        <taxon>Pucciniales</taxon>
        <taxon>Pucciniaceae</taxon>
        <taxon>Puccinia</taxon>
    </lineage>
</organism>
<name>A0ACC0EWU1_9BASI</name>
<dbReference type="EMBL" id="CM045866">
    <property type="protein sequence ID" value="KAI7961524.1"/>
    <property type="molecule type" value="Genomic_DNA"/>
</dbReference>
<reference evidence="1 2" key="3">
    <citation type="journal article" date="2022" name="Microbiol. Spectr.">
        <title>Folding features and dynamics of 3D genome architecture in plant fungal pathogens.</title>
        <authorList>
            <person name="Xia C."/>
        </authorList>
    </citation>
    <scope>NUCLEOTIDE SEQUENCE [LARGE SCALE GENOMIC DNA]</scope>
    <source>
        <strain evidence="1 2">93-210</strain>
    </source>
</reference>
<keyword evidence="2" id="KW-1185">Reference proteome</keyword>
<protein>
    <submittedName>
        <fullName evidence="1">Uncharacterized protein</fullName>
    </submittedName>
</protein>